<dbReference type="Proteomes" id="UP000001056">
    <property type="component" value="Unassembled WGS sequence"/>
</dbReference>
<dbReference type="Gene3D" id="1.25.40.10">
    <property type="entry name" value="Tetratricopeptide repeat domain"/>
    <property type="match status" value="3"/>
</dbReference>
<evidence type="ECO:0000256" key="5">
    <source>
        <dbReference type="ARBA" id="ARBA00022803"/>
    </source>
</evidence>
<evidence type="ECO:0000256" key="2">
    <source>
        <dbReference type="ARBA" id="ARBA00022737"/>
    </source>
</evidence>
<dbReference type="SMART" id="SM00028">
    <property type="entry name" value="TPR"/>
    <property type="match status" value="6"/>
</dbReference>
<dbReference type="InterPro" id="IPR011990">
    <property type="entry name" value="TPR-like_helical_dom_sf"/>
</dbReference>
<evidence type="ECO:0000256" key="7">
    <source>
        <dbReference type="PROSITE-ProRule" id="PRU00339"/>
    </source>
</evidence>
<keyword evidence="1" id="KW-0132">Cell division</keyword>
<keyword evidence="11" id="KW-1185">Reference proteome</keyword>
<proteinExistence type="predicted"/>
<keyword evidence="3" id="KW-0498">Mitosis</keyword>
<keyword evidence="6" id="KW-0131">Cell cycle</keyword>
<dbReference type="Pfam" id="PF04049">
    <property type="entry name" value="ANAPC8"/>
    <property type="match status" value="2"/>
</dbReference>
<evidence type="ECO:0000256" key="3">
    <source>
        <dbReference type="ARBA" id="ARBA00022776"/>
    </source>
</evidence>
<feature type="compositionally biased region" description="Polar residues" evidence="8">
    <location>
        <begin position="241"/>
        <end position="254"/>
    </location>
</feature>
<evidence type="ECO:0000313" key="10">
    <source>
        <dbReference type="EMBL" id="EAQ90981.1"/>
    </source>
</evidence>
<dbReference type="PANTHER" id="PTHR12558:SF10">
    <property type="entry name" value="CELL DIVISION CYCLE PROTEIN 23 HOMOLOG"/>
    <property type="match status" value="1"/>
</dbReference>
<feature type="compositionally biased region" description="Polar residues" evidence="8">
    <location>
        <begin position="196"/>
        <end position="220"/>
    </location>
</feature>
<dbReference type="VEuPathDB" id="FungiDB:CHGG_02916"/>
<dbReference type="GO" id="GO:0031145">
    <property type="term" value="P:anaphase-promoting complex-dependent catabolic process"/>
    <property type="evidence" value="ECO:0007669"/>
    <property type="project" value="TreeGrafter"/>
</dbReference>
<name>Q2HA38_CHAGB</name>
<dbReference type="PANTHER" id="PTHR12558">
    <property type="entry name" value="CELL DIVISION CYCLE 16,23,27"/>
    <property type="match status" value="1"/>
</dbReference>
<accession>Q2HA38</accession>
<feature type="domain" description="Cdc23" evidence="9">
    <location>
        <begin position="489"/>
        <end position="586"/>
    </location>
</feature>
<feature type="region of interest" description="Disordered" evidence="8">
    <location>
        <begin position="1"/>
        <end position="299"/>
    </location>
</feature>
<feature type="compositionally biased region" description="Basic residues" evidence="8">
    <location>
        <begin position="179"/>
        <end position="189"/>
    </location>
</feature>
<protein>
    <recommendedName>
        <fullName evidence="9">Cdc23 domain-containing protein</fullName>
    </recommendedName>
</protein>
<dbReference type="Pfam" id="PF10253">
    <property type="entry name" value="PRCC"/>
    <property type="match status" value="1"/>
</dbReference>
<dbReference type="InterPro" id="IPR019734">
    <property type="entry name" value="TPR_rpt"/>
</dbReference>
<dbReference type="GeneID" id="4388687"/>
<dbReference type="Pfam" id="PF13181">
    <property type="entry name" value="TPR_8"/>
    <property type="match status" value="2"/>
</dbReference>
<dbReference type="GO" id="GO:0005680">
    <property type="term" value="C:anaphase-promoting complex"/>
    <property type="evidence" value="ECO:0007669"/>
    <property type="project" value="InterPro"/>
</dbReference>
<evidence type="ECO:0000259" key="9">
    <source>
        <dbReference type="Pfam" id="PF04049"/>
    </source>
</evidence>
<dbReference type="eggNOG" id="KOG1155">
    <property type="taxonomic scope" value="Eukaryota"/>
</dbReference>
<dbReference type="GO" id="GO:0045842">
    <property type="term" value="P:positive regulation of mitotic metaphase/anaphase transition"/>
    <property type="evidence" value="ECO:0007669"/>
    <property type="project" value="TreeGrafter"/>
</dbReference>
<dbReference type="GO" id="GO:0016567">
    <property type="term" value="P:protein ubiquitination"/>
    <property type="evidence" value="ECO:0007669"/>
    <property type="project" value="TreeGrafter"/>
</dbReference>
<evidence type="ECO:0000256" key="6">
    <source>
        <dbReference type="ARBA" id="ARBA00023306"/>
    </source>
</evidence>
<evidence type="ECO:0000256" key="1">
    <source>
        <dbReference type="ARBA" id="ARBA00022618"/>
    </source>
</evidence>
<dbReference type="PROSITE" id="PS50005">
    <property type="entry name" value="TPR"/>
    <property type="match status" value="1"/>
</dbReference>
<dbReference type="HOGENOM" id="CLU_321586_0_0_1"/>
<dbReference type="GO" id="GO:0051301">
    <property type="term" value="P:cell division"/>
    <property type="evidence" value="ECO:0007669"/>
    <property type="project" value="UniProtKB-KW"/>
</dbReference>
<evidence type="ECO:0000256" key="4">
    <source>
        <dbReference type="ARBA" id="ARBA00022786"/>
    </source>
</evidence>
<dbReference type="AlphaFoldDB" id="Q2HA38"/>
<dbReference type="STRING" id="306901.Q2HA38"/>
<evidence type="ECO:0000313" key="11">
    <source>
        <dbReference type="Proteomes" id="UP000001056"/>
    </source>
</evidence>
<keyword evidence="4" id="KW-0833">Ubl conjugation pathway</keyword>
<evidence type="ECO:0000256" key="8">
    <source>
        <dbReference type="SAM" id="MobiDB-lite"/>
    </source>
</evidence>
<reference evidence="11" key="1">
    <citation type="journal article" date="2015" name="Genome Announc.">
        <title>Draft genome sequence of the cellulolytic fungus Chaetomium globosum.</title>
        <authorList>
            <person name="Cuomo C.A."/>
            <person name="Untereiner W.A."/>
            <person name="Ma L.-J."/>
            <person name="Grabherr M."/>
            <person name="Birren B.W."/>
        </authorList>
    </citation>
    <scope>NUCLEOTIDE SEQUENCE [LARGE SCALE GENOMIC DNA]</scope>
    <source>
        <strain evidence="11">ATCC 6205 / CBS 148.51 / DSM 1962 / NBRC 6347 / NRRL 1970</strain>
    </source>
</reference>
<dbReference type="EMBL" id="CH408030">
    <property type="protein sequence ID" value="EAQ90981.1"/>
    <property type="molecule type" value="Genomic_DNA"/>
</dbReference>
<feature type="compositionally biased region" description="Low complexity" evidence="8">
    <location>
        <begin position="281"/>
        <end position="297"/>
    </location>
</feature>
<feature type="domain" description="Cdc23" evidence="9">
    <location>
        <begin position="424"/>
        <end position="470"/>
    </location>
</feature>
<feature type="repeat" description="TPR" evidence="7">
    <location>
        <begin position="681"/>
        <end position="714"/>
    </location>
</feature>
<dbReference type="InterPro" id="IPR018800">
    <property type="entry name" value="PRCC"/>
</dbReference>
<dbReference type="OrthoDB" id="2555634at2759"/>
<dbReference type="RefSeq" id="XP_001229432.1">
    <property type="nucleotide sequence ID" value="XM_001229431.1"/>
</dbReference>
<dbReference type="InterPro" id="IPR007192">
    <property type="entry name" value="APC8"/>
</dbReference>
<keyword evidence="5 7" id="KW-0802">TPR repeat</keyword>
<gene>
    <name evidence="10" type="ORF">CHGG_02916</name>
</gene>
<dbReference type="InParanoid" id="Q2HA38"/>
<organism evidence="10 11">
    <name type="scientific">Chaetomium globosum (strain ATCC 6205 / CBS 148.51 / DSM 1962 / NBRC 6347 / NRRL 1970)</name>
    <name type="common">Soil fungus</name>
    <dbReference type="NCBI Taxonomy" id="306901"/>
    <lineage>
        <taxon>Eukaryota</taxon>
        <taxon>Fungi</taxon>
        <taxon>Dikarya</taxon>
        <taxon>Ascomycota</taxon>
        <taxon>Pezizomycotina</taxon>
        <taxon>Sordariomycetes</taxon>
        <taxon>Sordariomycetidae</taxon>
        <taxon>Sordariales</taxon>
        <taxon>Chaetomiaceae</taxon>
        <taxon>Chaetomium</taxon>
    </lineage>
</organism>
<sequence length="901" mass="98105">MGLVDYSDSESDTETVQQPKPNPAAAATKKPFQKLLDRSSGPGKIVVNLSTAGAAPDASAEDEQPPAKRVKTVGTSRFSGLGSFLPPPKRTAAAATTSTGPATLGRKSGTAPAPGVHLRTGAEPAFARGDGEDGSTDVDGDIAPGSKSRAGPSIPEGQKPEEEVKLVGKPLMFKPLSVARKKAPAKSKKKDPTPLAASSFSGAAAPQNQPSTTVPPTESSAAPPPKKKVSLFSMEDDETTPMANPTTFATTGSYQPLFPSASESTLPDEESDVTSAYPSYQPQEPATQQQQQQQHQTLTSLTDGLSRAARRELFGRSDSSNAPSLPANAKVISFDMEREYAHNEALRMSGAAQPAYNPVRSIAPGKHSLRQVVNMAQSNQEALEESFARAKSSQKDAAGRMAALLSSLPEDGVGDDVLSVVGRIFSPPTNPTQLRLEQIEFPKYILAKSLFDCREFQRCAAVFLPRQAAKNPNSKRQDATVHGKISQKYGLVLAKDRNEDLAITWLLRSVSLNPWNWGAWQELSSLVRSTQHLNSVQSHLKPGIMAFIFSLHCRLELRQASPALVSEIAQLQSVFPRSLFLESQRALAFYQMKDLYEANFLFSKVLSLDPRYLDFFDNYSNALYNLGARDRLAFLAQLATSVDRYRPETNLVIGNYYSLSSQPEAAIASFRRALALDRAYSAAWTLLGHEYLKVQNLHAAVESYRQAISHARHDYRALFGLGKAYEALEKPVLSLHYYLRATTIRPGDTDLLQAAATGLAAMSRFEEAIKILKRALAACNVSEDRDGVAARQTKVELLFQLGKLYEEAQNRHEATAYLEMCLVEGEETCEPAETSACPDMAAIPKAQLLLAQWALADENYSRARYFADQIERQSELGKQAQDLLNRCSPSGTRWIGSGNSS</sequence>
<keyword evidence="2" id="KW-0677">Repeat</keyword>
<feature type="compositionally biased region" description="Low complexity" evidence="8">
    <location>
        <begin position="90"/>
        <end position="103"/>
    </location>
</feature>
<dbReference type="SUPFAM" id="SSF48452">
    <property type="entry name" value="TPR-like"/>
    <property type="match status" value="2"/>
</dbReference>